<dbReference type="SUPFAM" id="SSF55961">
    <property type="entry name" value="Bet v1-like"/>
    <property type="match status" value="1"/>
</dbReference>
<dbReference type="EMBL" id="JAGIQL010000007">
    <property type="protein sequence ID" value="MBP0456543.1"/>
    <property type="molecule type" value="Genomic_DNA"/>
</dbReference>
<name>A0A940MD78_9ACTN</name>
<dbReference type="AlphaFoldDB" id="A0A940MD78"/>
<dbReference type="RefSeq" id="WP_209338329.1">
    <property type="nucleotide sequence ID" value="NZ_JAGIQL010000007.1"/>
</dbReference>
<sequence>MVHVVRHIDVARPLPAVIAYLADFAHAVEWDPGTRECLRLDEGPVREGALWRNVSEFRGRSTTLTYRLDRMGSDRLTFVGTNDTATSTDDLTFTERGGRTGITYEATIVFNGLAKLAGPFLRREFERLGDGVTHTLPDAVAAAVGA</sequence>
<accession>A0A940MD78</accession>
<evidence type="ECO:0000313" key="1">
    <source>
        <dbReference type="EMBL" id="MBP0456543.1"/>
    </source>
</evidence>
<keyword evidence="2" id="KW-1185">Reference proteome</keyword>
<dbReference type="Gene3D" id="3.30.530.20">
    <property type="match status" value="1"/>
</dbReference>
<dbReference type="InterPro" id="IPR023393">
    <property type="entry name" value="START-like_dom_sf"/>
</dbReference>
<dbReference type="Proteomes" id="UP000670475">
    <property type="component" value="Unassembled WGS sequence"/>
</dbReference>
<dbReference type="InterPro" id="IPR019587">
    <property type="entry name" value="Polyketide_cyclase/dehydratase"/>
</dbReference>
<gene>
    <name evidence="1" type="ORF">JFN87_03380</name>
</gene>
<comment type="caution">
    <text evidence="1">The sequence shown here is derived from an EMBL/GenBank/DDBJ whole genome shotgun (WGS) entry which is preliminary data.</text>
</comment>
<protein>
    <submittedName>
        <fullName evidence="1">SRPBCC family protein</fullName>
    </submittedName>
</protein>
<reference evidence="1" key="1">
    <citation type="submission" date="2021-03" db="EMBL/GenBank/DDBJ databases">
        <title>Whole genome sequence of Streptomyces bomunensis MMS17-BM035.</title>
        <authorList>
            <person name="Lee J.H."/>
        </authorList>
    </citation>
    <scope>NUCLEOTIDE SEQUENCE</scope>
    <source>
        <strain evidence="1">MMS17-BM035</strain>
    </source>
</reference>
<evidence type="ECO:0000313" key="2">
    <source>
        <dbReference type="Proteomes" id="UP000670475"/>
    </source>
</evidence>
<proteinExistence type="predicted"/>
<dbReference type="Pfam" id="PF10604">
    <property type="entry name" value="Polyketide_cyc2"/>
    <property type="match status" value="1"/>
</dbReference>
<organism evidence="1 2">
    <name type="scientific">Streptomyces montanisoli</name>
    <dbReference type="NCBI Taxonomy" id="2798581"/>
    <lineage>
        <taxon>Bacteria</taxon>
        <taxon>Bacillati</taxon>
        <taxon>Actinomycetota</taxon>
        <taxon>Actinomycetes</taxon>
        <taxon>Kitasatosporales</taxon>
        <taxon>Streptomycetaceae</taxon>
        <taxon>Streptomyces</taxon>
    </lineage>
</organism>